<accession>A0ABQ3UP28</accession>
<sequence>MTPECYQKLETLRLSVGTIKAALETAEVQKTKADHIKFMNIVRKELKALCHIIEYIGADLNAQATEKTSIEEPKREAAPPSSFWSAIFKSLFRSLS</sequence>
<protein>
    <submittedName>
        <fullName evidence="1">Uncharacterized protein</fullName>
    </submittedName>
</protein>
<keyword evidence="2" id="KW-1185">Reference proteome</keyword>
<evidence type="ECO:0000313" key="2">
    <source>
        <dbReference type="Proteomes" id="UP000654345"/>
    </source>
</evidence>
<gene>
    <name evidence="1" type="ORF">KSB_29380</name>
</gene>
<organism evidence="1 2">
    <name type="scientific">Ktedonobacter robiniae</name>
    <dbReference type="NCBI Taxonomy" id="2778365"/>
    <lineage>
        <taxon>Bacteria</taxon>
        <taxon>Bacillati</taxon>
        <taxon>Chloroflexota</taxon>
        <taxon>Ktedonobacteria</taxon>
        <taxon>Ktedonobacterales</taxon>
        <taxon>Ktedonobacteraceae</taxon>
        <taxon>Ktedonobacter</taxon>
    </lineage>
</organism>
<evidence type="ECO:0000313" key="1">
    <source>
        <dbReference type="EMBL" id="GHO54463.1"/>
    </source>
</evidence>
<proteinExistence type="predicted"/>
<name>A0ABQ3UP28_9CHLR</name>
<dbReference type="EMBL" id="BNJG01000001">
    <property type="protein sequence ID" value="GHO54463.1"/>
    <property type="molecule type" value="Genomic_DNA"/>
</dbReference>
<comment type="caution">
    <text evidence="1">The sequence shown here is derived from an EMBL/GenBank/DDBJ whole genome shotgun (WGS) entry which is preliminary data.</text>
</comment>
<reference evidence="1 2" key="1">
    <citation type="journal article" date="2021" name="Int. J. Syst. Evol. Microbiol.">
        <title>Reticulibacter mediterranei gen. nov., sp. nov., within the new family Reticulibacteraceae fam. nov., and Ktedonospora formicarum gen. nov., sp. nov., Ktedonobacter robiniae sp. nov., Dictyobacter formicarum sp. nov. and Dictyobacter arantiisoli sp. nov., belonging to the class Ktedonobacteria.</title>
        <authorList>
            <person name="Yabe S."/>
            <person name="Zheng Y."/>
            <person name="Wang C.M."/>
            <person name="Sakai Y."/>
            <person name="Abe K."/>
            <person name="Yokota A."/>
            <person name="Donadio S."/>
            <person name="Cavaletti L."/>
            <person name="Monciardini P."/>
        </authorList>
    </citation>
    <scope>NUCLEOTIDE SEQUENCE [LARGE SCALE GENOMIC DNA]</scope>
    <source>
        <strain evidence="1 2">SOSP1-30</strain>
    </source>
</reference>
<dbReference type="Proteomes" id="UP000654345">
    <property type="component" value="Unassembled WGS sequence"/>
</dbReference>